<evidence type="ECO:0000313" key="3">
    <source>
        <dbReference type="Proteomes" id="UP001203297"/>
    </source>
</evidence>
<name>A0AAD4M5P2_9AGAM</name>
<keyword evidence="3" id="KW-1185">Reference proteome</keyword>
<dbReference type="InterPro" id="IPR001810">
    <property type="entry name" value="F-box_dom"/>
</dbReference>
<evidence type="ECO:0000313" key="2">
    <source>
        <dbReference type="EMBL" id="KAI0301536.1"/>
    </source>
</evidence>
<evidence type="ECO:0000259" key="1">
    <source>
        <dbReference type="Pfam" id="PF12937"/>
    </source>
</evidence>
<feature type="domain" description="F-box" evidence="1">
    <location>
        <begin position="75"/>
        <end position="130"/>
    </location>
</feature>
<reference evidence="2" key="1">
    <citation type="journal article" date="2022" name="New Phytol.">
        <title>Evolutionary transition to the ectomycorrhizal habit in the genomes of a hyperdiverse lineage of mushroom-forming fungi.</title>
        <authorList>
            <person name="Looney B."/>
            <person name="Miyauchi S."/>
            <person name="Morin E."/>
            <person name="Drula E."/>
            <person name="Courty P.E."/>
            <person name="Kohler A."/>
            <person name="Kuo A."/>
            <person name="LaButti K."/>
            <person name="Pangilinan J."/>
            <person name="Lipzen A."/>
            <person name="Riley R."/>
            <person name="Andreopoulos W."/>
            <person name="He G."/>
            <person name="Johnson J."/>
            <person name="Nolan M."/>
            <person name="Tritt A."/>
            <person name="Barry K.W."/>
            <person name="Grigoriev I.V."/>
            <person name="Nagy L.G."/>
            <person name="Hibbett D."/>
            <person name="Henrissat B."/>
            <person name="Matheny P.B."/>
            <person name="Labbe J."/>
            <person name="Martin F.M."/>
        </authorList>
    </citation>
    <scope>NUCLEOTIDE SEQUENCE</scope>
    <source>
        <strain evidence="2">BPL690</strain>
    </source>
</reference>
<organism evidence="2 3">
    <name type="scientific">Multifurca ochricompacta</name>
    <dbReference type="NCBI Taxonomy" id="376703"/>
    <lineage>
        <taxon>Eukaryota</taxon>
        <taxon>Fungi</taxon>
        <taxon>Dikarya</taxon>
        <taxon>Basidiomycota</taxon>
        <taxon>Agaricomycotina</taxon>
        <taxon>Agaricomycetes</taxon>
        <taxon>Russulales</taxon>
        <taxon>Russulaceae</taxon>
        <taxon>Multifurca</taxon>
    </lineage>
</organism>
<sequence length="200" mass="22783">MKDNERGVCYPFHGFQSAIFLVNGTNNLFQQSKPSDHIRTDAFFSLFRHASSIIDGQHLLDVPASSSPLNVNTFPKLPVELLQLIFTFYAESLHPKLVSFRTFPHWLAITYVCRHWRSIVLNHHILWTSITPGLTLRWVKVLMERSGTAPVDVDILVGQSDKRTPIARAKTSLQSSKRYVQRHPSIPFLYAFKNVAALSP</sequence>
<gene>
    <name evidence="2" type="ORF">B0F90DRAFT_1717888</name>
</gene>
<accession>A0AAD4M5P2</accession>
<dbReference type="Proteomes" id="UP001203297">
    <property type="component" value="Unassembled WGS sequence"/>
</dbReference>
<proteinExistence type="predicted"/>
<dbReference type="Gene3D" id="1.20.1280.50">
    <property type="match status" value="1"/>
</dbReference>
<comment type="caution">
    <text evidence="2">The sequence shown here is derived from an EMBL/GenBank/DDBJ whole genome shotgun (WGS) entry which is preliminary data.</text>
</comment>
<dbReference type="Pfam" id="PF12937">
    <property type="entry name" value="F-box-like"/>
    <property type="match status" value="1"/>
</dbReference>
<protein>
    <recommendedName>
        <fullName evidence="1">F-box domain-containing protein</fullName>
    </recommendedName>
</protein>
<dbReference type="EMBL" id="WTXG01000014">
    <property type="protein sequence ID" value="KAI0301536.1"/>
    <property type="molecule type" value="Genomic_DNA"/>
</dbReference>
<dbReference type="AlphaFoldDB" id="A0AAD4M5P2"/>